<name>A0ABR0B1G3_9CRUS</name>
<reference evidence="1 2" key="1">
    <citation type="journal article" date="2023" name="Nucleic Acids Res.">
        <title>The hologenome of Daphnia magna reveals possible DNA methylation and microbiome-mediated evolution of the host genome.</title>
        <authorList>
            <person name="Chaturvedi A."/>
            <person name="Li X."/>
            <person name="Dhandapani V."/>
            <person name="Marshall H."/>
            <person name="Kissane S."/>
            <person name="Cuenca-Cambronero M."/>
            <person name="Asole G."/>
            <person name="Calvet F."/>
            <person name="Ruiz-Romero M."/>
            <person name="Marangio P."/>
            <person name="Guigo R."/>
            <person name="Rago D."/>
            <person name="Mirbahai L."/>
            <person name="Eastwood N."/>
            <person name="Colbourne J.K."/>
            <person name="Zhou J."/>
            <person name="Mallon E."/>
            <person name="Orsini L."/>
        </authorList>
    </citation>
    <scope>NUCLEOTIDE SEQUENCE [LARGE SCALE GENOMIC DNA]</scope>
    <source>
        <strain evidence="1">LRV0_1</strain>
    </source>
</reference>
<dbReference type="Proteomes" id="UP001234178">
    <property type="component" value="Unassembled WGS sequence"/>
</dbReference>
<evidence type="ECO:0000313" key="2">
    <source>
        <dbReference type="Proteomes" id="UP001234178"/>
    </source>
</evidence>
<comment type="caution">
    <text evidence="1">The sequence shown here is derived from an EMBL/GenBank/DDBJ whole genome shotgun (WGS) entry which is preliminary data.</text>
</comment>
<organism evidence="1 2">
    <name type="scientific">Daphnia magna</name>
    <dbReference type="NCBI Taxonomy" id="35525"/>
    <lineage>
        <taxon>Eukaryota</taxon>
        <taxon>Metazoa</taxon>
        <taxon>Ecdysozoa</taxon>
        <taxon>Arthropoda</taxon>
        <taxon>Crustacea</taxon>
        <taxon>Branchiopoda</taxon>
        <taxon>Diplostraca</taxon>
        <taxon>Cladocera</taxon>
        <taxon>Anomopoda</taxon>
        <taxon>Daphniidae</taxon>
        <taxon>Daphnia</taxon>
    </lineage>
</organism>
<proteinExistence type="predicted"/>
<dbReference type="EMBL" id="JAOYFB010000040">
    <property type="protein sequence ID" value="KAK4035540.1"/>
    <property type="molecule type" value="Genomic_DNA"/>
</dbReference>
<evidence type="ECO:0000313" key="1">
    <source>
        <dbReference type="EMBL" id="KAK4035540.1"/>
    </source>
</evidence>
<gene>
    <name evidence="1" type="ORF">OUZ56_027627</name>
</gene>
<keyword evidence="2" id="KW-1185">Reference proteome</keyword>
<accession>A0ABR0B1G3</accession>
<protein>
    <submittedName>
        <fullName evidence="1">Uncharacterized protein</fullName>
    </submittedName>
</protein>
<sequence>MHYDSGAFHNDENELPFDNYETISFGWCFGVSGLPARIFCSFLRCFCCPVALGIWAMFGIGWRVQLDDTVLWPFPSTVLKDPKKMKGLSSYACSPYSVGMKRHLVTKLLLGSIYAWCVVKVHVKSGVNTGYLVDLLMSWRCTPSTRNEGFLAF</sequence>